<keyword evidence="5" id="KW-1133">Transmembrane helix</keyword>
<dbReference type="PROSITE" id="PS51635">
    <property type="entry name" value="PNPLA"/>
    <property type="match status" value="1"/>
</dbReference>
<evidence type="ECO:0000313" key="8">
    <source>
        <dbReference type="Proteomes" id="UP000002724"/>
    </source>
</evidence>
<keyword evidence="5" id="KW-0812">Transmembrane</keyword>
<reference evidence="7 8" key="1">
    <citation type="submission" date="2008-06" db="EMBL/GenBank/DDBJ databases">
        <title>Complete sequence of Pelodictyon phaeoclathratiforme BU-1.</title>
        <authorList>
            <consortium name="US DOE Joint Genome Institute"/>
            <person name="Lucas S."/>
            <person name="Copeland A."/>
            <person name="Lapidus A."/>
            <person name="Glavina del Rio T."/>
            <person name="Dalin E."/>
            <person name="Tice H."/>
            <person name="Bruce D."/>
            <person name="Goodwin L."/>
            <person name="Pitluck S."/>
            <person name="Schmutz J."/>
            <person name="Larimer F."/>
            <person name="Land M."/>
            <person name="Hauser L."/>
            <person name="Kyrpides N."/>
            <person name="Mikhailova N."/>
            <person name="Liu Z."/>
            <person name="Li T."/>
            <person name="Zhao F."/>
            <person name="Overmann J."/>
            <person name="Bryant D.A."/>
            <person name="Richardson P."/>
        </authorList>
    </citation>
    <scope>NUCLEOTIDE SEQUENCE [LARGE SCALE GENOMIC DNA]</scope>
    <source>
        <strain evidence="8">DSM 5477 / BU-1</strain>
    </source>
</reference>
<dbReference type="Gene3D" id="3.40.1090.10">
    <property type="entry name" value="Cytosolic phospholipase A2 catalytic domain"/>
    <property type="match status" value="2"/>
</dbReference>
<name>B4SF92_PELPB</name>
<keyword evidence="5" id="KW-0472">Membrane</keyword>
<dbReference type="KEGG" id="pph:Ppha_2488"/>
<dbReference type="InterPro" id="IPR050301">
    <property type="entry name" value="NTE"/>
</dbReference>
<dbReference type="STRING" id="324925.Ppha_2488"/>
<dbReference type="OrthoDB" id="9770965at2"/>
<organism evidence="7 8">
    <name type="scientific">Pelodictyon phaeoclathratiforme (strain DSM 5477 / BU-1)</name>
    <dbReference type="NCBI Taxonomy" id="324925"/>
    <lineage>
        <taxon>Bacteria</taxon>
        <taxon>Pseudomonadati</taxon>
        <taxon>Chlorobiota</taxon>
        <taxon>Chlorobiia</taxon>
        <taxon>Chlorobiales</taxon>
        <taxon>Chlorobiaceae</taxon>
        <taxon>Chlorobium/Pelodictyon group</taxon>
        <taxon>Pelodictyon</taxon>
    </lineage>
</organism>
<proteinExistence type="predicted"/>
<sequence precursor="true">MKKTALALGGGAVLGAAHVGVLRALAELQISVSMVSGTSIGAFIASLYAFGKSWQDIRDIAFSMDWFDLSSLSLSQYGILTNKKFGGIVTELLGEKDIKDALIPLFMVATDIGTGKKVVFSEGNVAAAVMASSCIPGIFRPVDYSGALLVDGMLVENVPVSPLVENGAESIVSVDLLAFHVFKKPENIIGILLNAFYSSLTNTTAIQIADADLSISPNLSKFNLIDFDQIPDLIEAGYQASLPVLKEWVAGMRNASGLVELE</sequence>
<dbReference type="CDD" id="cd07205">
    <property type="entry name" value="Pat_PNPLA6_PNPLA7_NTE1_like"/>
    <property type="match status" value="1"/>
</dbReference>
<dbReference type="eggNOG" id="COG1752">
    <property type="taxonomic scope" value="Bacteria"/>
</dbReference>
<feature type="short sequence motif" description="GXSXG" evidence="4">
    <location>
        <begin position="37"/>
        <end position="41"/>
    </location>
</feature>
<dbReference type="GO" id="GO:0016042">
    <property type="term" value="P:lipid catabolic process"/>
    <property type="evidence" value="ECO:0007669"/>
    <property type="project" value="UniProtKB-UniRule"/>
</dbReference>
<feature type="transmembrane region" description="Helical" evidence="5">
    <location>
        <begin position="29"/>
        <end position="50"/>
    </location>
</feature>
<keyword evidence="3 4" id="KW-0443">Lipid metabolism</keyword>
<keyword evidence="8" id="KW-1185">Reference proteome</keyword>
<dbReference type="PANTHER" id="PTHR14226:SF29">
    <property type="entry name" value="NEUROPATHY TARGET ESTERASE SWS"/>
    <property type="match status" value="1"/>
</dbReference>
<evidence type="ECO:0000256" key="3">
    <source>
        <dbReference type="ARBA" id="ARBA00023098"/>
    </source>
</evidence>
<dbReference type="RefSeq" id="WP_012509145.1">
    <property type="nucleotide sequence ID" value="NC_011060.1"/>
</dbReference>
<evidence type="ECO:0000313" key="7">
    <source>
        <dbReference type="EMBL" id="ACF44671.1"/>
    </source>
</evidence>
<dbReference type="EMBL" id="CP001110">
    <property type="protein sequence ID" value="ACF44671.1"/>
    <property type="molecule type" value="Genomic_DNA"/>
</dbReference>
<gene>
    <name evidence="7" type="ordered locus">Ppha_2488</name>
</gene>
<feature type="active site" description="Proton acceptor" evidence="4">
    <location>
        <position position="151"/>
    </location>
</feature>
<evidence type="ECO:0000256" key="5">
    <source>
        <dbReference type="SAM" id="Phobius"/>
    </source>
</evidence>
<evidence type="ECO:0000259" key="6">
    <source>
        <dbReference type="PROSITE" id="PS51635"/>
    </source>
</evidence>
<dbReference type="Proteomes" id="UP000002724">
    <property type="component" value="Chromosome"/>
</dbReference>
<dbReference type="InterPro" id="IPR002641">
    <property type="entry name" value="PNPLA_dom"/>
</dbReference>
<feature type="active site" description="Nucleophile" evidence="4">
    <location>
        <position position="39"/>
    </location>
</feature>
<keyword evidence="2 4" id="KW-0442">Lipid degradation</keyword>
<dbReference type="GO" id="GO:0016787">
    <property type="term" value="F:hydrolase activity"/>
    <property type="evidence" value="ECO:0007669"/>
    <property type="project" value="UniProtKB-UniRule"/>
</dbReference>
<dbReference type="InterPro" id="IPR016035">
    <property type="entry name" value="Acyl_Trfase/lysoPLipase"/>
</dbReference>
<dbReference type="AlphaFoldDB" id="B4SF92"/>
<dbReference type="Pfam" id="PF01734">
    <property type="entry name" value="Patatin"/>
    <property type="match status" value="1"/>
</dbReference>
<evidence type="ECO:0000256" key="1">
    <source>
        <dbReference type="ARBA" id="ARBA00022801"/>
    </source>
</evidence>
<dbReference type="SUPFAM" id="SSF52151">
    <property type="entry name" value="FabD/lysophospholipase-like"/>
    <property type="match status" value="1"/>
</dbReference>
<protein>
    <submittedName>
        <fullName evidence="7">Patatin</fullName>
    </submittedName>
</protein>
<dbReference type="HOGENOM" id="CLU_047251_0_1_10"/>
<evidence type="ECO:0000256" key="4">
    <source>
        <dbReference type="PROSITE-ProRule" id="PRU01161"/>
    </source>
</evidence>
<comment type="caution">
    <text evidence="4">Lacks conserved residue(s) required for the propagation of feature annotation.</text>
</comment>
<feature type="domain" description="PNPLA" evidence="6">
    <location>
        <begin position="6"/>
        <end position="164"/>
    </location>
</feature>
<evidence type="ECO:0000256" key="2">
    <source>
        <dbReference type="ARBA" id="ARBA00022963"/>
    </source>
</evidence>
<accession>B4SF92</accession>
<keyword evidence="1 4" id="KW-0378">Hydrolase</keyword>
<dbReference type="PANTHER" id="PTHR14226">
    <property type="entry name" value="NEUROPATHY TARGET ESTERASE/SWISS CHEESE D.MELANOGASTER"/>
    <property type="match status" value="1"/>
</dbReference>